<comment type="caution">
    <text evidence="1">The sequence shown here is derived from an EMBL/GenBank/DDBJ whole genome shotgun (WGS) entry which is preliminary data.</text>
</comment>
<evidence type="ECO:0000313" key="1">
    <source>
        <dbReference type="EMBL" id="CAH1427251.1"/>
    </source>
</evidence>
<protein>
    <submittedName>
        <fullName evidence="1">Uncharacterized protein</fullName>
    </submittedName>
</protein>
<evidence type="ECO:0000313" key="2">
    <source>
        <dbReference type="Proteomes" id="UP001157418"/>
    </source>
</evidence>
<accession>A0AAU9MJL1</accession>
<organism evidence="1 2">
    <name type="scientific">Lactuca virosa</name>
    <dbReference type="NCBI Taxonomy" id="75947"/>
    <lineage>
        <taxon>Eukaryota</taxon>
        <taxon>Viridiplantae</taxon>
        <taxon>Streptophyta</taxon>
        <taxon>Embryophyta</taxon>
        <taxon>Tracheophyta</taxon>
        <taxon>Spermatophyta</taxon>
        <taxon>Magnoliopsida</taxon>
        <taxon>eudicotyledons</taxon>
        <taxon>Gunneridae</taxon>
        <taxon>Pentapetalae</taxon>
        <taxon>asterids</taxon>
        <taxon>campanulids</taxon>
        <taxon>Asterales</taxon>
        <taxon>Asteraceae</taxon>
        <taxon>Cichorioideae</taxon>
        <taxon>Cichorieae</taxon>
        <taxon>Lactucinae</taxon>
        <taxon>Lactuca</taxon>
    </lineage>
</organism>
<gene>
    <name evidence="1" type="ORF">LVIROSA_LOCUS14278</name>
</gene>
<dbReference type="Proteomes" id="UP001157418">
    <property type="component" value="Unassembled WGS sequence"/>
</dbReference>
<proteinExistence type="predicted"/>
<keyword evidence="2" id="KW-1185">Reference proteome</keyword>
<dbReference type="EMBL" id="CAKMRJ010002223">
    <property type="protein sequence ID" value="CAH1427251.1"/>
    <property type="molecule type" value="Genomic_DNA"/>
</dbReference>
<sequence>MLLYWSRAEKPGDSRQSRPHPILNTLPKVVQAKKKGPTTNDLCRLWRKIGASSSDGDAGSAGGAWLWRWSSGPGIDRRRSTSSFSLFLFACGTNLSTNPFPPHSLLAESPTLKTMRARGLFIDGFRWYGNRYGEGGGRRVVWSPVMLILGMNQVVTGAASVPVDHNGRGTGPTCRSLKYPMVTGSVVPTGIERSRKQGRRFFRLLLLFPTVDRWSTVVVFGDYVDPPFDFSASSFD</sequence>
<dbReference type="AlphaFoldDB" id="A0AAU9MJL1"/>
<name>A0AAU9MJL1_9ASTR</name>
<reference evidence="1 2" key="1">
    <citation type="submission" date="2022-01" db="EMBL/GenBank/DDBJ databases">
        <authorList>
            <person name="Xiong W."/>
            <person name="Schranz E."/>
        </authorList>
    </citation>
    <scope>NUCLEOTIDE SEQUENCE [LARGE SCALE GENOMIC DNA]</scope>
</reference>